<keyword evidence="1" id="KW-0812">Transmembrane</keyword>
<keyword evidence="1" id="KW-0472">Membrane</keyword>
<protein>
    <submittedName>
        <fullName evidence="2">Uncharacterized protein</fullName>
    </submittedName>
</protein>
<organism evidence="2 3">
    <name type="scientific">Stygiolobus caldivivus</name>
    <dbReference type="NCBI Taxonomy" id="2824673"/>
    <lineage>
        <taxon>Archaea</taxon>
        <taxon>Thermoproteota</taxon>
        <taxon>Thermoprotei</taxon>
        <taxon>Sulfolobales</taxon>
        <taxon>Sulfolobaceae</taxon>
        <taxon>Stygiolobus</taxon>
    </lineage>
</organism>
<gene>
    <name evidence="2" type="ORF">KN1_22960</name>
</gene>
<dbReference type="GeneID" id="66164027"/>
<evidence type="ECO:0000256" key="1">
    <source>
        <dbReference type="SAM" id="Phobius"/>
    </source>
</evidence>
<feature type="transmembrane region" description="Helical" evidence="1">
    <location>
        <begin position="12"/>
        <end position="37"/>
    </location>
</feature>
<feature type="transmembrane region" description="Helical" evidence="1">
    <location>
        <begin position="49"/>
        <end position="72"/>
    </location>
</feature>
<dbReference type="AlphaFoldDB" id="A0A8D5U7X6"/>
<accession>A0A8D5U7X6</accession>
<sequence length="132" mass="14413">MISMALYQKSRALTVFAGSELLSLIFLFSFGLATLLYDKFPLTNAYQSALLSLHISFAMLTAFLGVALFALGTLSKDKVLFYLSTANIIFIGMAAAGGLLFYSTLDPLYSYIMALSFVGSFFSTTGFLFRSI</sequence>
<feature type="transmembrane region" description="Helical" evidence="1">
    <location>
        <begin position="79"/>
        <end position="102"/>
    </location>
</feature>
<name>A0A8D5U7X6_9CREN</name>
<evidence type="ECO:0000313" key="3">
    <source>
        <dbReference type="Proteomes" id="UP000825123"/>
    </source>
</evidence>
<dbReference type="Proteomes" id="UP000825123">
    <property type="component" value="Chromosome"/>
</dbReference>
<keyword evidence="1" id="KW-1133">Transmembrane helix</keyword>
<evidence type="ECO:0000313" key="2">
    <source>
        <dbReference type="EMBL" id="BCU70999.1"/>
    </source>
</evidence>
<feature type="transmembrane region" description="Helical" evidence="1">
    <location>
        <begin position="108"/>
        <end position="129"/>
    </location>
</feature>
<dbReference type="KEGG" id="csty:KN1_22960"/>
<dbReference type="RefSeq" id="WP_221287734.1">
    <property type="nucleotide sequence ID" value="NZ_AP024597.1"/>
</dbReference>
<keyword evidence="3" id="KW-1185">Reference proteome</keyword>
<reference evidence="2 3" key="1">
    <citation type="submission" date="2021-04" db="EMBL/GenBank/DDBJ databases">
        <title>Complete genome sequence of Stygiolobus sp. KN-1.</title>
        <authorList>
            <person name="Nakamura K."/>
            <person name="Sakai H."/>
            <person name="Kurosawa N."/>
        </authorList>
    </citation>
    <scope>NUCLEOTIDE SEQUENCE [LARGE SCALE GENOMIC DNA]</scope>
    <source>
        <strain evidence="2 3">KN-1</strain>
    </source>
</reference>
<proteinExistence type="predicted"/>
<dbReference type="EMBL" id="AP024597">
    <property type="protein sequence ID" value="BCU70999.1"/>
    <property type="molecule type" value="Genomic_DNA"/>
</dbReference>